<dbReference type="PANTHER" id="PTHR39515:SF2">
    <property type="entry name" value="HTH-TYPE TRANSCRIPTIONAL REGULATOR RV0880"/>
    <property type="match status" value="1"/>
</dbReference>
<dbReference type="InterPro" id="IPR000835">
    <property type="entry name" value="HTH_MarR-typ"/>
</dbReference>
<protein>
    <submittedName>
        <fullName evidence="5">MarR family transcriptional regulator</fullName>
    </submittedName>
</protein>
<evidence type="ECO:0000256" key="2">
    <source>
        <dbReference type="ARBA" id="ARBA00023125"/>
    </source>
</evidence>
<dbReference type="InterPro" id="IPR036388">
    <property type="entry name" value="WH-like_DNA-bd_sf"/>
</dbReference>
<dbReference type="InterPro" id="IPR023187">
    <property type="entry name" value="Tscrpt_reg_MarR-type_CS"/>
</dbReference>
<evidence type="ECO:0000259" key="4">
    <source>
        <dbReference type="PROSITE" id="PS50995"/>
    </source>
</evidence>
<proteinExistence type="predicted"/>
<dbReference type="InterPro" id="IPR052526">
    <property type="entry name" value="HTH-type_Bedaq_tolerance"/>
</dbReference>
<reference evidence="5 6" key="1">
    <citation type="submission" date="2023-03" db="EMBL/GenBank/DDBJ databases">
        <title>YIM 133296 draft genome.</title>
        <authorList>
            <person name="Xiong L."/>
        </authorList>
    </citation>
    <scope>NUCLEOTIDE SEQUENCE [LARGE SCALE GENOMIC DNA]</scope>
    <source>
        <strain evidence="5 6">YIM 133296</strain>
    </source>
</reference>
<evidence type="ECO:0000313" key="6">
    <source>
        <dbReference type="Proteomes" id="UP001528912"/>
    </source>
</evidence>
<dbReference type="RefSeq" id="WP_277190476.1">
    <property type="nucleotide sequence ID" value="NZ_JAROAV010000002.1"/>
</dbReference>
<dbReference type="EMBL" id="JAROAV010000002">
    <property type="protein sequence ID" value="MDF8262713.1"/>
    <property type="molecule type" value="Genomic_DNA"/>
</dbReference>
<evidence type="ECO:0000256" key="1">
    <source>
        <dbReference type="ARBA" id="ARBA00023015"/>
    </source>
</evidence>
<dbReference type="InterPro" id="IPR036390">
    <property type="entry name" value="WH_DNA-bd_sf"/>
</dbReference>
<name>A0ABT6C1H0_9MICO</name>
<dbReference type="Proteomes" id="UP001528912">
    <property type="component" value="Unassembled WGS sequence"/>
</dbReference>
<keyword evidence="1" id="KW-0805">Transcription regulation</keyword>
<gene>
    <name evidence="5" type="ORF">P4R38_00455</name>
</gene>
<evidence type="ECO:0000313" key="5">
    <source>
        <dbReference type="EMBL" id="MDF8262713.1"/>
    </source>
</evidence>
<keyword evidence="3" id="KW-0804">Transcription</keyword>
<dbReference type="SMART" id="SM00347">
    <property type="entry name" value="HTH_MARR"/>
    <property type="match status" value="1"/>
</dbReference>
<dbReference type="Pfam" id="PF01047">
    <property type="entry name" value="MarR"/>
    <property type="match status" value="1"/>
</dbReference>
<keyword evidence="2" id="KW-0238">DNA-binding</keyword>
<dbReference type="PANTHER" id="PTHR39515">
    <property type="entry name" value="CONSERVED PROTEIN"/>
    <property type="match status" value="1"/>
</dbReference>
<dbReference type="SUPFAM" id="SSF46785">
    <property type="entry name" value="Winged helix' DNA-binding domain"/>
    <property type="match status" value="1"/>
</dbReference>
<dbReference type="PROSITE" id="PS01117">
    <property type="entry name" value="HTH_MARR_1"/>
    <property type="match status" value="1"/>
</dbReference>
<keyword evidence="6" id="KW-1185">Reference proteome</keyword>
<feature type="domain" description="HTH marR-type" evidence="4">
    <location>
        <begin position="1"/>
        <end position="139"/>
    </location>
</feature>
<evidence type="ECO:0000256" key="3">
    <source>
        <dbReference type="ARBA" id="ARBA00023163"/>
    </source>
</evidence>
<sequence length="140" mass="15865">MSTAARRRLAGELRSVCMRISRRARFENTETIAPHHFSVLARLEKSTATARELAEHECVSAPSMSRTIGALVERGYIARTDDPDDGRQTILSLTPEGRSTLRQTRRSRDEWMLVRLGDLTDEECEVLDRARDILARVAAR</sequence>
<accession>A0ABT6C1H0</accession>
<dbReference type="Gene3D" id="1.10.10.10">
    <property type="entry name" value="Winged helix-like DNA-binding domain superfamily/Winged helix DNA-binding domain"/>
    <property type="match status" value="1"/>
</dbReference>
<comment type="caution">
    <text evidence="5">The sequence shown here is derived from an EMBL/GenBank/DDBJ whole genome shotgun (WGS) entry which is preliminary data.</text>
</comment>
<organism evidence="5 6">
    <name type="scientific">Luteipulveratus flavus</name>
    <dbReference type="NCBI Taxonomy" id="3031728"/>
    <lineage>
        <taxon>Bacteria</taxon>
        <taxon>Bacillati</taxon>
        <taxon>Actinomycetota</taxon>
        <taxon>Actinomycetes</taxon>
        <taxon>Micrococcales</taxon>
        <taxon>Dermacoccaceae</taxon>
        <taxon>Luteipulveratus</taxon>
    </lineage>
</organism>
<dbReference type="PROSITE" id="PS50995">
    <property type="entry name" value="HTH_MARR_2"/>
    <property type="match status" value="1"/>
</dbReference>